<reference evidence="1 2" key="1">
    <citation type="submission" date="2020-02" db="EMBL/GenBank/DDBJ databases">
        <title>Comparative genome analysis reveals the metabolism and evolution of the thermophilic archaeal genus Metallosphaera.</title>
        <authorList>
            <person name="Jiang C."/>
        </authorList>
    </citation>
    <scope>NUCLEOTIDE SEQUENCE [LARGE SCALE GENOMIC DNA]</scope>
    <source>
        <strain evidence="1 2">Ric-A</strain>
    </source>
</reference>
<evidence type="ECO:0000313" key="1">
    <source>
        <dbReference type="EMBL" id="QKQ99793.1"/>
    </source>
</evidence>
<proteinExistence type="predicted"/>
<dbReference type="RefSeq" id="WP_174630110.1">
    <property type="nucleotide sequence ID" value="NZ_CP049074.1"/>
</dbReference>
<gene>
    <name evidence="1" type="ORF">GWK48_04770</name>
</gene>
<dbReference type="GeneID" id="55641238"/>
<dbReference type="AlphaFoldDB" id="A0A6N0NSH8"/>
<dbReference type="Proteomes" id="UP000509301">
    <property type="component" value="Chromosome"/>
</dbReference>
<dbReference type="OrthoDB" id="46187at2157"/>
<dbReference type="EMBL" id="CP049074">
    <property type="protein sequence ID" value="QKQ99793.1"/>
    <property type="molecule type" value="Genomic_DNA"/>
</dbReference>
<dbReference type="KEGG" id="mten:GWK48_04770"/>
<name>A0A6N0NSH8_9CREN</name>
<organism evidence="1 2">
    <name type="scientific">Metallosphaera tengchongensis</name>
    <dbReference type="NCBI Taxonomy" id="1532350"/>
    <lineage>
        <taxon>Archaea</taxon>
        <taxon>Thermoproteota</taxon>
        <taxon>Thermoprotei</taxon>
        <taxon>Sulfolobales</taxon>
        <taxon>Sulfolobaceae</taxon>
        <taxon>Metallosphaera</taxon>
    </lineage>
</organism>
<accession>A0A6N0NSH8</accession>
<keyword evidence="2" id="KW-1185">Reference proteome</keyword>
<evidence type="ECO:0000313" key="2">
    <source>
        <dbReference type="Proteomes" id="UP000509301"/>
    </source>
</evidence>
<sequence length="113" mass="13650">MQVRMLEKEFDGILSSLKSLVYEYNSKIKQYNVYLKPFHVVYKNGKKYIYIGKYWYKLEKFNGKLKWIYLGKTKPMEQLPDPPQLPEITIVKDETSYTFDDSLLNQLDRYRGF</sequence>
<protein>
    <submittedName>
        <fullName evidence="1">Uncharacterized protein</fullName>
    </submittedName>
</protein>